<dbReference type="STRING" id="582672.SAMN05216360_101388"/>
<organism evidence="1 2">
    <name type="scientific">Methylobacterium phyllostachyos</name>
    <dbReference type="NCBI Taxonomy" id="582672"/>
    <lineage>
        <taxon>Bacteria</taxon>
        <taxon>Pseudomonadati</taxon>
        <taxon>Pseudomonadota</taxon>
        <taxon>Alphaproteobacteria</taxon>
        <taxon>Hyphomicrobiales</taxon>
        <taxon>Methylobacteriaceae</taxon>
        <taxon>Methylobacterium</taxon>
    </lineage>
</organism>
<keyword evidence="2" id="KW-1185">Reference proteome</keyword>
<name>A0A1G9RUP8_9HYPH</name>
<proteinExistence type="predicted"/>
<dbReference type="OrthoDB" id="7997613at2"/>
<evidence type="ECO:0000313" key="1">
    <source>
        <dbReference type="EMBL" id="SDM26961.1"/>
    </source>
</evidence>
<gene>
    <name evidence="1" type="ORF">SAMN05216360_101388</name>
</gene>
<dbReference type="RefSeq" id="WP_091712827.1">
    <property type="nucleotide sequence ID" value="NZ_FNHS01000001.1"/>
</dbReference>
<reference evidence="2" key="1">
    <citation type="submission" date="2016-10" db="EMBL/GenBank/DDBJ databases">
        <authorList>
            <person name="Varghese N."/>
            <person name="Submissions S."/>
        </authorList>
    </citation>
    <scope>NUCLEOTIDE SEQUENCE [LARGE SCALE GENOMIC DNA]</scope>
    <source>
        <strain evidence="2">BL47</strain>
    </source>
</reference>
<dbReference type="Proteomes" id="UP000198704">
    <property type="component" value="Unassembled WGS sequence"/>
</dbReference>
<sequence length="64" mass="6967">MNEDDDVMAQTWCCLTCSTRLRFGELRLHDGAIRCPRCESVALHPAGGETVALDEYAGPVGTLN</sequence>
<evidence type="ECO:0000313" key="2">
    <source>
        <dbReference type="Proteomes" id="UP000198704"/>
    </source>
</evidence>
<accession>A0A1G9RUP8</accession>
<dbReference type="EMBL" id="FNHS01000001">
    <property type="protein sequence ID" value="SDM26961.1"/>
    <property type="molecule type" value="Genomic_DNA"/>
</dbReference>
<protein>
    <submittedName>
        <fullName evidence="1">Uncharacterized protein</fullName>
    </submittedName>
</protein>
<dbReference type="AlphaFoldDB" id="A0A1G9RUP8"/>